<accession>A0A1I7MDU6</accession>
<organism evidence="1 2">
    <name type="scientific">Micrococcus terreus</name>
    <dbReference type="NCBI Taxonomy" id="574650"/>
    <lineage>
        <taxon>Bacteria</taxon>
        <taxon>Bacillati</taxon>
        <taxon>Actinomycetota</taxon>
        <taxon>Actinomycetes</taxon>
        <taxon>Micrococcales</taxon>
        <taxon>Micrococcaceae</taxon>
        <taxon>Micrococcus</taxon>
    </lineage>
</organism>
<protein>
    <submittedName>
        <fullName evidence="1">Uncharacterized protein</fullName>
    </submittedName>
</protein>
<evidence type="ECO:0000313" key="1">
    <source>
        <dbReference type="EMBL" id="SFV20109.1"/>
    </source>
</evidence>
<proteinExistence type="predicted"/>
<keyword evidence="2" id="KW-1185">Reference proteome</keyword>
<evidence type="ECO:0000313" key="2">
    <source>
        <dbReference type="Proteomes" id="UP000198881"/>
    </source>
</evidence>
<name>A0A1I7MDU6_9MICC</name>
<dbReference type="RefSeq" id="WP_260060503.1">
    <property type="nucleotide sequence ID" value="NZ_CAMIGK010000020.1"/>
</dbReference>
<dbReference type="AlphaFoldDB" id="A0A1I7MDU6"/>
<dbReference type="Proteomes" id="UP000198881">
    <property type="component" value="Unassembled WGS sequence"/>
</dbReference>
<reference evidence="1 2" key="1">
    <citation type="submission" date="2016-10" db="EMBL/GenBank/DDBJ databases">
        <authorList>
            <person name="de Groot N.N."/>
        </authorList>
    </citation>
    <scope>NUCLEOTIDE SEQUENCE [LARGE SCALE GENOMIC DNA]</scope>
    <source>
        <strain evidence="1 2">CGMCC 1.7054</strain>
    </source>
</reference>
<gene>
    <name evidence="1" type="ORF">SAMN04487966_101126</name>
</gene>
<dbReference type="EMBL" id="FPCG01000001">
    <property type="protein sequence ID" value="SFV20109.1"/>
    <property type="molecule type" value="Genomic_DNA"/>
</dbReference>
<sequence>MEIVIALVVIAAVVVLVVRGRRTFSSEIERAKRIRRANENGR</sequence>